<feature type="domain" description="RING-type" evidence="6">
    <location>
        <begin position="3"/>
        <end position="34"/>
    </location>
</feature>
<dbReference type="SUPFAM" id="SSF57850">
    <property type="entry name" value="RING/U-box"/>
    <property type="match status" value="1"/>
</dbReference>
<evidence type="ECO:0000313" key="7">
    <source>
        <dbReference type="EMBL" id="CAE0150632.1"/>
    </source>
</evidence>
<dbReference type="AlphaFoldDB" id="A0A7S3C0G1"/>
<evidence type="ECO:0000256" key="2">
    <source>
        <dbReference type="ARBA" id="ARBA00022771"/>
    </source>
</evidence>
<feature type="compositionally biased region" description="Polar residues" evidence="5">
    <location>
        <begin position="375"/>
        <end position="395"/>
    </location>
</feature>
<protein>
    <recommendedName>
        <fullName evidence="6">RING-type domain-containing protein</fullName>
    </recommendedName>
</protein>
<evidence type="ECO:0000256" key="4">
    <source>
        <dbReference type="PROSITE-ProRule" id="PRU00175"/>
    </source>
</evidence>
<dbReference type="EMBL" id="HBHY01020114">
    <property type="protein sequence ID" value="CAE0150632.1"/>
    <property type="molecule type" value="Transcribed_RNA"/>
</dbReference>
<evidence type="ECO:0000256" key="3">
    <source>
        <dbReference type="ARBA" id="ARBA00022833"/>
    </source>
</evidence>
<feature type="compositionally biased region" description="Pro residues" evidence="5">
    <location>
        <begin position="334"/>
        <end position="344"/>
    </location>
</feature>
<dbReference type="PROSITE" id="PS00518">
    <property type="entry name" value="ZF_RING_1"/>
    <property type="match status" value="1"/>
</dbReference>
<dbReference type="InterPro" id="IPR018957">
    <property type="entry name" value="Znf_C3HC4_RING-type"/>
</dbReference>
<keyword evidence="2 4" id="KW-0863">Zinc-finger</keyword>
<keyword evidence="3" id="KW-0862">Zinc</keyword>
<dbReference type="PROSITE" id="PS50089">
    <property type="entry name" value="ZF_RING_2"/>
    <property type="match status" value="1"/>
</dbReference>
<name>A0A7S3C0G1_9VIRI</name>
<reference evidence="7" key="1">
    <citation type="submission" date="2021-01" db="EMBL/GenBank/DDBJ databases">
        <authorList>
            <person name="Corre E."/>
            <person name="Pelletier E."/>
            <person name="Niang G."/>
            <person name="Scheremetjew M."/>
            <person name="Finn R."/>
            <person name="Kale V."/>
            <person name="Holt S."/>
            <person name="Cochrane G."/>
            <person name="Meng A."/>
            <person name="Brown T."/>
            <person name="Cohen L."/>
        </authorList>
    </citation>
    <scope>NUCLEOTIDE SEQUENCE</scope>
    <source>
        <strain evidence="7">RCC927</strain>
    </source>
</reference>
<feature type="compositionally biased region" description="Low complexity" evidence="5">
    <location>
        <begin position="321"/>
        <end position="333"/>
    </location>
</feature>
<evidence type="ECO:0000259" key="6">
    <source>
        <dbReference type="PROSITE" id="PS50089"/>
    </source>
</evidence>
<gene>
    <name evidence="7" type="ORF">PSIN1315_LOCUS12864</name>
</gene>
<evidence type="ECO:0000256" key="1">
    <source>
        <dbReference type="ARBA" id="ARBA00022723"/>
    </source>
</evidence>
<feature type="region of interest" description="Disordered" evidence="5">
    <location>
        <begin position="290"/>
        <end position="413"/>
    </location>
</feature>
<feature type="region of interest" description="Disordered" evidence="5">
    <location>
        <begin position="446"/>
        <end position="474"/>
    </location>
</feature>
<proteinExistence type="predicted"/>
<sequence>MQLSCGHAFCSQCIRNHLDHCSSRSEEGSCPECRERACHGDIRHAGALRELARVYREAVRVPLLRQLQAHKRAPQAKTTRPQRAAPRAERLEYSTAIGGATISAVAVGDKPGKTKCCHARAQRMSSLWYKAFSESKLKARLKEDGVAVADGEGRAELEARHKAWMSRYNGLVDAEEGMAPEERRPEAALRADAARQVAREERVRKAAAFAKSTAAKEWWSVVNPQGGGAAGLAIAGTGVDGSFDAQRAAVQARMDSSRREAAKRALDANARPQAPLLKAPRLSNGVALVAAQQPTAEQRERIERNRQEAMRRAAAKRQRDAAAAAAATAMGPQFPQPQCAPPPQQAVARRISGASASSVASGCAGAGGSVSAGSTPQWDSHAPQQCQQVPHSQPHAQPHFASMATSNEPPCAHLYAPPHEVSQAAAATLDDDARLLEACDAAEAAYHRRKSGSNGSQPGTAVPSGSEREEIVID</sequence>
<dbReference type="InterPro" id="IPR013083">
    <property type="entry name" value="Znf_RING/FYVE/PHD"/>
</dbReference>
<dbReference type="GO" id="GO:0008270">
    <property type="term" value="F:zinc ion binding"/>
    <property type="evidence" value="ECO:0007669"/>
    <property type="project" value="UniProtKB-KW"/>
</dbReference>
<feature type="compositionally biased region" description="Basic and acidic residues" evidence="5">
    <location>
        <begin position="297"/>
        <end position="311"/>
    </location>
</feature>
<accession>A0A7S3C0G1</accession>
<dbReference type="Gene3D" id="3.30.40.10">
    <property type="entry name" value="Zinc/RING finger domain, C3HC4 (zinc finger)"/>
    <property type="match status" value="1"/>
</dbReference>
<feature type="compositionally biased region" description="Low complexity" evidence="5">
    <location>
        <begin position="352"/>
        <end position="363"/>
    </location>
</feature>
<dbReference type="InterPro" id="IPR017907">
    <property type="entry name" value="Znf_RING_CS"/>
</dbReference>
<keyword evidence="1" id="KW-0479">Metal-binding</keyword>
<feature type="region of interest" description="Disordered" evidence="5">
    <location>
        <begin position="70"/>
        <end position="89"/>
    </location>
</feature>
<organism evidence="7">
    <name type="scientific">Prasinoderma singulare</name>
    <dbReference type="NCBI Taxonomy" id="676789"/>
    <lineage>
        <taxon>Eukaryota</taxon>
        <taxon>Viridiplantae</taxon>
        <taxon>Prasinodermophyta</taxon>
        <taxon>Prasinodermophyceae</taxon>
        <taxon>Prasinodermales</taxon>
        <taxon>Prasinodermaceae</taxon>
        <taxon>Prasinoderma</taxon>
    </lineage>
</organism>
<evidence type="ECO:0000256" key="5">
    <source>
        <dbReference type="SAM" id="MobiDB-lite"/>
    </source>
</evidence>
<dbReference type="Pfam" id="PF00097">
    <property type="entry name" value="zf-C3HC4"/>
    <property type="match status" value="1"/>
</dbReference>
<dbReference type="InterPro" id="IPR001841">
    <property type="entry name" value="Znf_RING"/>
</dbReference>